<evidence type="ECO:0000259" key="1">
    <source>
        <dbReference type="Pfam" id="PF22363"/>
    </source>
</evidence>
<organism evidence="2 4">
    <name type="scientific">Winslowiella iniecta</name>
    <dbReference type="NCBI Taxonomy" id="1560201"/>
    <lineage>
        <taxon>Bacteria</taxon>
        <taxon>Pseudomonadati</taxon>
        <taxon>Pseudomonadota</taxon>
        <taxon>Gammaproteobacteria</taxon>
        <taxon>Enterobacterales</taxon>
        <taxon>Erwiniaceae</taxon>
        <taxon>Winslowiella</taxon>
    </lineage>
</organism>
<dbReference type="EMBL" id="JRXE01000028">
    <property type="protein sequence ID" value="KOC88052.1"/>
    <property type="molecule type" value="Genomic_DNA"/>
</dbReference>
<evidence type="ECO:0000313" key="3">
    <source>
        <dbReference type="EMBL" id="KOC88052.1"/>
    </source>
</evidence>
<dbReference type="InterPro" id="IPR054375">
    <property type="entry name" value="MrkH_YcgR-like_dom"/>
</dbReference>
<dbReference type="Gene3D" id="2.40.10.220">
    <property type="entry name" value="predicted glycosyltransferase like domains"/>
    <property type="match status" value="1"/>
</dbReference>
<dbReference type="Proteomes" id="UP000036851">
    <property type="component" value="Unassembled WGS sequence"/>
</dbReference>
<evidence type="ECO:0000313" key="2">
    <source>
        <dbReference type="EMBL" id="KOC87712.1"/>
    </source>
</evidence>
<dbReference type="Proteomes" id="UP000037088">
    <property type="component" value="Unassembled WGS sequence"/>
</dbReference>
<evidence type="ECO:0000313" key="4">
    <source>
        <dbReference type="Proteomes" id="UP000036851"/>
    </source>
</evidence>
<dbReference type="OrthoDB" id="6586024at2"/>
<keyword evidence="5" id="KW-1185">Reference proteome</keyword>
<protein>
    <recommendedName>
        <fullName evidence="1">MrkH-like YcgR-like domain-containing protein</fullName>
    </recommendedName>
</protein>
<feature type="domain" description="MrkH-like YcgR-like" evidence="1">
    <location>
        <begin position="7"/>
        <end position="78"/>
    </location>
</feature>
<dbReference type="STRING" id="1560201.NG42_17650"/>
<name>A0A0L7SX52_9GAMM</name>
<gene>
    <name evidence="3" type="ORF">NG42_17650</name>
    <name evidence="2" type="ORF">NG43_21170</name>
</gene>
<evidence type="ECO:0000313" key="5">
    <source>
        <dbReference type="Proteomes" id="UP000037088"/>
    </source>
</evidence>
<dbReference type="EMBL" id="JRXF01000060">
    <property type="protein sequence ID" value="KOC87712.1"/>
    <property type="molecule type" value="Genomic_DNA"/>
</dbReference>
<accession>A0A0L7SX52</accession>
<proteinExistence type="predicted"/>
<dbReference type="AlphaFoldDB" id="A0A0L7SX52"/>
<comment type="caution">
    <text evidence="2">The sequence shown here is derived from an EMBL/GenBank/DDBJ whole genome shotgun (WGS) entry which is preliminary data.</text>
</comment>
<dbReference type="Pfam" id="PF22363">
    <property type="entry name" value="MrkH_YcgR_like"/>
    <property type="match status" value="1"/>
</dbReference>
<reference evidence="4 5" key="1">
    <citation type="journal article" date="2015" name="Int. J. Syst. Evol. Microbiol.">
        <title>Erwinia iniecta sp. nov., isolated from Russian wheat aphids (Diuraphis noxia).</title>
        <authorList>
            <person name="Campillo T."/>
            <person name="Luna E."/>
            <person name="Portier P."/>
            <person name="Fischer-Le Saux M."/>
            <person name="Lapitan N."/>
            <person name="Tisserat N.A."/>
            <person name="Leach J.E."/>
        </authorList>
    </citation>
    <scope>NUCLEOTIDE SEQUENCE [LARGE SCALE GENOMIC DNA]</scope>
    <source>
        <strain evidence="3 5">B120</strain>
        <strain evidence="2 4">B149</strain>
    </source>
</reference>
<dbReference type="PATRIC" id="fig|1560201.3.peg.3736"/>
<dbReference type="RefSeq" id="WP_052901550.1">
    <property type="nucleotide sequence ID" value="NZ_JRXE01000028.1"/>
</dbReference>
<sequence length="239" mass="27427">MDGVYEKKDRFEILAVLREAFKKNSRIEISCNKGIVISRLCKIDLNGLAIPFNKKIVNGNQTLHFSIQNNISNIEFKTAATQLVCADNEALLHIPMPQKINITQRRKDLRIDVSEDHNFFCHGRFKNGEPYKLQIKNISKGGCALIVSPVIDAPALIGSILKNTVLDFESYGKISTDIFIINIKEISEIDINNQKKSYLHLACNFRNIGHIERELDDILMNLILHQKKQNKWYKYHSMS</sequence>